<keyword evidence="7" id="KW-0443">Lipid metabolism</keyword>
<evidence type="ECO:0000256" key="8">
    <source>
        <dbReference type="ARBA" id="ARBA00023264"/>
    </source>
</evidence>
<dbReference type="InterPro" id="IPR016064">
    <property type="entry name" value="NAD/diacylglycerol_kinase_sf"/>
</dbReference>
<keyword evidence="3 10" id="KW-0808">Transferase</keyword>
<comment type="cofactor">
    <cofactor evidence="1">
        <name>Mg(2+)</name>
        <dbReference type="ChEBI" id="CHEBI:18420"/>
    </cofactor>
</comment>
<protein>
    <submittedName>
        <fullName evidence="10">Diacylglycerol/lipid kinase family protein</fullName>
        <ecNumber evidence="10">2.7.1.-</ecNumber>
    </submittedName>
</protein>
<accession>A0ABW2SJ13</accession>
<dbReference type="Pfam" id="PF19279">
    <property type="entry name" value="YegS_C"/>
    <property type="match status" value="1"/>
</dbReference>
<keyword evidence="7" id="KW-0594">Phospholipid biosynthesis</keyword>
<evidence type="ECO:0000256" key="7">
    <source>
        <dbReference type="ARBA" id="ARBA00023209"/>
    </source>
</evidence>
<evidence type="ECO:0000313" key="11">
    <source>
        <dbReference type="Proteomes" id="UP001596527"/>
    </source>
</evidence>
<keyword evidence="4" id="KW-0547">Nucleotide-binding</keyword>
<comment type="caution">
    <text evidence="10">The sequence shown here is derived from an EMBL/GenBank/DDBJ whole genome shotgun (WGS) entry which is preliminary data.</text>
</comment>
<dbReference type="GO" id="GO:0016301">
    <property type="term" value="F:kinase activity"/>
    <property type="evidence" value="ECO:0007669"/>
    <property type="project" value="UniProtKB-KW"/>
</dbReference>
<dbReference type="Gene3D" id="3.40.50.10330">
    <property type="entry name" value="Probable inorganic polyphosphate/atp-NAD kinase, domain 1"/>
    <property type="match status" value="1"/>
</dbReference>
<sequence length="307" mass="31836">MTVLVSSMSARGRAVRVGPSVVRRLQEGGWRVEVRVTTSDDDPGAVAAEAAVRSRCVAALGGDGFIAAVAQGLVGSQAVLVPLPGGRGNDLCRSIGAGPDPVARAVSLAPLGLAERPWAGSDPRDLGERVRSLDGIWVGDAQGARRLALGVVSLGLDAWANKLANDSWLRSGPMAYAWGALTTPAHFHGAGFRARVDGAELDLPGWVFSVSNSGFIGGGVHVVPSSDPFDGVLELFRVDQVPLHTVLPAVIQVVAQRNADHPLVHLSSVREVEVLAPEGLPAMADGDLVGRLPLRVSVAPGVVRVLV</sequence>
<dbReference type="InterPro" id="IPR017438">
    <property type="entry name" value="ATP-NAD_kinase_N"/>
</dbReference>
<keyword evidence="5 10" id="KW-0418">Kinase</keyword>
<dbReference type="SUPFAM" id="SSF111331">
    <property type="entry name" value="NAD kinase/diacylglycerol kinase-like"/>
    <property type="match status" value="1"/>
</dbReference>
<dbReference type="InterPro" id="IPR050187">
    <property type="entry name" value="Lipid_Phosphate_FormReg"/>
</dbReference>
<evidence type="ECO:0000256" key="6">
    <source>
        <dbReference type="ARBA" id="ARBA00022840"/>
    </source>
</evidence>
<reference evidence="11" key="1">
    <citation type="journal article" date="2019" name="Int. J. Syst. Evol. Microbiol.">
        <title>The Global Catalogue of Microorganisms (GCM) 10K type strain sequencing project: providing services to taxonomists for standard genome sequencing and annotation.</title>
        <authorList>
            <consortium name="The Broad Institute Genomics Platform"/>
            <consortium name="The Broad Institute Genome Sequencing Center for Infectious Disease"/>
            <person name="Wu L."/>
            <person name="Ma J."/>
        </authorList>
    </citation>
    <scope>NUCLEOTIDE SEQUENCE [LARGE SCALE GENOMIC DNA]</scope>
    <source>
        <strain evidence="11">CCUG 56698</strain>
    </source>
</reference>
<dbReference type="EC" id="2.7.1.-" evidence="10"/>
<dbReference type="Proteomes" id="UP001596527">
    <property type="component" value="Unassembled WGS sequence"/>
</dbReference>
<feature type="domain" description="DAGKc" evidence="9">
    <location>
        <begin position="1"/>
        <end position="132"/>
    </location>
</feature>
<dbReference type="PANTHER" id="PTHR12358">
    <property type="entry name" value="SPHINGOSINE KINASE"/>
    <property type="match status" value="1"/>
</dbReference>
<keyword evidence="11" id="KW-1185">Reference proteome</keyword>
<dbReference type="Pfam" id="PF00781">
    <property type="entry name" value="DAGK_cat"/>
    <property type="match status" value="1"/>
</dbReference>
<dbReference type="RefSeq" id="WP_380976174.1">
    <property type="nucleotide sequence ID" value="NZ_JBHTEF010000001.1"/>
</dbReference>
<keyword evidence="6" id="KW-0067">ATP-binding</keyword>
<dbReference type="InterPro" id="IPR001206">
    <property type="entry name" value="Diacylglycerol_kinase_cat_dom"/>
</dbReference>
<dbReference type="InterPro" id="IPR045540">
    <property type="entry name" value="YegS/DAGK_C"/>
</dbReference>
<keyword evidence="7" id="KW-0444">Lipid biosynthesis</keyword>
<dbReference type="Gene3D" id="2.60.200.40">
    <property type="match status" value="1"/>
</dbReference>
<evidence type="ECO:0000259" key="9">
    <source>
        <dbReference type="PROSITE" id="PS50146"/>
    </source>
</evidence>
<organism evidence="10 11">
    <name type="scientific">Schaalia naturae</name>
    <dbReference type="NCBI Taxonomy" id="635203"/>
    <lineage>
        <taxon>Bacteria</taxon>
        <taxon>Bacillati</taxon>
        <taxon>Actinomycetota</taxon>
        <taxon>Actinomycetes</taxon>
        <taxon>Actinomycetales</taxon>
        <taxon>Actinomycetaceae</taxon>
        <taxon>Schaalia</taxon>
    </lineage>
</organism>
<dbReference type="EMBL" id="JBHTEF010000001">
    <property type="protein sequence ID" value="MFC7580062.1"/>
    <property type="molecule type" value="Genomic_DNA"/>
</dbReference>
<gene>
    <name evidence="10" type="ORF">ACFQWG_02325</name>
</gene>
<proteinExistence type="inferred from homology"/>
<dbReference type="PROSITE" id="PS50146">
    <property type="entry name" value="DAGK"/>
    <property type="match status" value="1"/>
</dbReference>
<name>A0ABW2SJ13_9ACTO</name>
<evidence type="ECO:0000256" key="5">
    <source>
        <dbReference type="ARBA" id="ARBA00022777"/>
    </source>
</evidence>
<dbReference type="PANTHER" id="PTHR12358:SF106">
    <property type="entry name" value="LIPID KINASE YEGS"/>
    <property type="match status" value="1"/>
</dbReference>
<evidence type="ECO:0000256" key="4">
    <source>
        <dbReference type="ARBA" id="ARBA00022741"/>
    </source>
</evidence>
<evidence type="ECO:0000256" key="2">
    <source>
        <dbReference type="ARBA" id="ARBA00005983"/>
    </source>
</evidence>
<keyword evidence="8" id="KW-1208">Phospholipid metabolism</keyword>
<evidence type="ECO:0000256" key="1">
    <source>
        <dbReference type="ARBA" id="ARBA00001946"/>
    </source>
</evidence>
<evidence type="ECO:0000313" key="10">
    <source>
        <dbReference type="EMBL" id="MFC7580062.1"/>
    </source>
</evidence>
<evidence type="ECO:0000256" key="3">
    <source>
        <dbReference type="ARBA" id="ARBA00022679"/>
    </source>
</evidence>
<comment type="similarity">
    <text evidence="2">Belongs to the diacylglycerol/lipid kinase family.</text>
</comment>